<evidence type="ECO:0000313" key="2">
    <source>
        <dbReference type="EMBL" id="SCZ66366.1"/>
    </source>
</evidence>
<feature type="compositionally biased region" description="Basic residues" evidence="1">
    <location>
        <begin position="27"/>
        <end position="39"/>
    </location>
</feature>
<dbReference type="RefSeq" id="WP_092998701.1">
    <property type="nucleotide sequence ID" value="NZ_FMWD01000011.1"/>
</dbReference>
<sequence>MSSSLRDQLMKSGLVDEKKAKAIDQSKRKKAKQKPKKQARGVDESRERHQQQQAEKAQRDRELNRRRQEETQRRAVVAQIKQLIEENRLPKRDGEIAFNFADGQKVKRLYINEQVHQQLTNGQAAVVKLHGQYDIVPRSVAEKIRERDESCLILCNEPGKDDDDPYADFPVPDDLMW</sequence>
<reference evidence="2 3" key="1">
    <citation type="submission" date="2016-10" db="EMBL/GenBank/DDBJ databases">
        <authorList>
            <person name="de Groot N.N."/>
        </authorList>
    </citation>
    <scope>NUCLEOTIDE SEQUENCE [LARGE SCALE GENOMIC DNA]</scope>
    <source>
        <strain evidence="2 3">HLD2</strain>
    </source>
</reference>
<feature type="region of interest" description="Disordered" evidence="1">
    <location>
        <begin position="1"/>
        <end position="75"/>
    </location>
</feature>
<evidence type="ECO:0008006" key="4">
    <source>
        <dbReference type="Google" id="ProtNLM"/>
    </source>
</evidence>
<feature type="region of interest" description="Disordered" evidence="1">
    <location>
        <begin position="156"/>
        <end position="177"/>
    </location>
</feature>
<name>A0A1G5QXE8_9GAMM</name>
<dbReference type="AlphaFoldDB" id="A0A1G5QXE8"/>
<dbReference type="OrthoDB" id="5294470at2"/>
<keyword evidence="3" id="KW-1185">Reference proteome</keyword>
<evidence type="ECO:0000313" key="3">
    <source>
        <dbReference type="Proteomes" id="UP000199648"/>
    </source>
</evidence>
<protein>
    <recommendedName>
        <fullName evidence="4">Nucleoprotein/polynucleotide-associated enzyme</fullName>
    </recommendedName>
</protein>
<evidence type="ECO:0000256" key="1">
    <source>
        <dbReference type="SAM" id="MobiDB-lite"/>
    </source>
</evidence>
<feature type="compositionally biased region" description="Basic and acidic residues" evidence="1">
    <location>
        <begin position="40"/>
        <end position="73"/>
    </location>
</feature>
<gene>
    <name evidence="2" type="ORF">SAMN03097708_02954</name>
</gene>
<proteinExistence type="predicted"/>
<dbReference type="InterPro" id="IPR018636">
    <property type="entry name" value="DUF2058"/>
</dbReference>
<dbReference type="Proteomes" id="UP000199648">
    <property type="component" value="Unassembled WGS sequence"/>
</dbReference>
<organism evidence="2 3">
    <name type="scientific">Thiohalomonas denitrificans</name>
    <dbReference type="NCBI Taxonomy" id="415747"/>
    <lineage>
        <taxon>Bacteria</taxon>
        <taxon>Pseudomonadati</taxon>
        <taxon>Pseudomonadota</taxon>
        <taxon>Gammaproteobacteria</taxon>
        <taxon>Thiohalomonadales</taxon>
        <taxon>Thiohalomonadaceae</taxon>
        <taxon>Thiohalomonas</taxon>
    </lineage>
</organism>
<dbReference type="STRING" id="415747.SAMN03097708_02954"/>
<dbReference type="EMBL" id="FMWD01000011">
    <property type="protein sequence ID" value="SCZ66366.1"/>
    <property type="molecule type" value="Genomic_DNA"/>
</dbReference>
<dbReference type="Pfam" id="PF09831">
    <property type="entry name" value="DUF2058"/>
    <property type="match status" value="1"/>
</dbReference>
<accession>A0A1G5QXE8</accession>
<feature type="compositionally biased region" description="Basic and acidic residues" evidence="1">
    <location>
        <begin position="14"/>
        <end position="26"/>
    </location>
</feature>